<gene>
    <name evidence="2" type="ORF">HP397_00795</name>
</gene>
<feature type="transmembrane region" description="Helical" evidence="1">
    <location>
        <begin position="94"/>
        <end position="117"/>
    </location>
</feature>
<comment type="caution">
    <text evidence="2">The sequence shown here is derived from an EMBL/GenBank/DDBJ whole genome shotgun (WGS) entry which is preliminary data.</text>
</comment>
<accession>A0A7Z0T7Z6</accession>
<protein>
    <submittedName>
        <fullName evidence="2">Small multi-drug export protein</fullName>
    </submittedName>
</protein>
<feature type="transmembrane region" description="Helical" evidence="1">
    <location>
        <begin position="5"/>
        <end position="23"/>
    </location>
</feature>
<evidence type="ECO:0000313" key="3">
    <source>
        <dbReference type="Proteomes" id="UP000526184"/>
    </source>
</evidence>
<dbReference type="InterPro" id="IPR009577">
    <property type="entry name" value="Sm_multidrug_ex"/>
</dbReference>
<name>A0A7Z0T7Z6_9FUSO</name>
<evidence type="ECO:0000256" key="1">
    <source>
        <dbReference type="SAM" id="Phobius"/>
    </source>
</evidence>
<organism evidence="2 3">
    <name type="scientific">Streptobacillus felis</name>
    <dbReference type="NCBI Taxonomy" id="1384509"/>
    <lineage>
        <taxon>Bacteria</taxon>
        <taxon>Fusobacteriati</taxon>
        <taxon>Fusobacteriota</taxon>
        <taxon>Fusobacteriia</taxon>
        <taxon>Fusobacteriales</taxon>
        <taxon>Leptotrichiaceae</taxon>
        <taxon>Streptobacillus</taxon>
    </lineage>
</organism>
<keyword evidence="1" id="KW-1133">Transmembrane helix</keyword>
<dbReference type="OrthoDB" id="360192at2"/>
<feature type="transmembrane region" description="Helical" evidence="1">
    <location>
        <begin position="29"/>
        <end position="54"/>
    </location>
</feature>
<dbReference type="Pfam" id="PF06695">
    <property type="entry name" value="Sm_multidrug_ex"/>
    <property type="match status" value="1"/>
</dbReference>
<dbReference type="AlphaFoldDB" id="A0A7Z0T7Z6"/>
<keyword evidence="1" id="KW-0812">Transmembrane</keyword>
<evidence type="ECO:0000313" key="2">
    <source>
        <dbReference type="EMBL" id="NYV27364.1"/>
    </source>
</evidence>
<dbReference type="PANTHER" id="PTHR36007">
    <property type="entry name" value="TRANSPORT PROTEIN-RELATED"/>
    <property type="match status" value="1"/>
</dbReference>
<keyword evidence="1" id="KW-0472">Membrane</keyword>
<dbReference type="RefSeq" id="WP_067321441.1">
    <property type="nucleotide sequence ID" value="NZ_CBCRWS010000012.1"/>
</dbReference>
<reference evidence="2 3" key="1">
    <citation type="submission" date="2020-05" db="EMBL/GenBank/DDBJ databases">
        <title>Streptobacillus felis strain LHL191014123.</title>
        <authorList>
            <person name="Fawzy A."/>
            <person name="Rau J."/>
            <person name="Risse K."/>
            <person name="Schauerte N."/>
            <person name="Geiger C."/>
            <person name="Blom J."/>
            <person name="Imirzalioglu C."/>
            <person name="Falgenhauer J."/>
            <person name="Bach A."/>
            <person name="Herden C."/>
            <person name="Eisenberg T."/>
        </authorList>
    </citation>
    <scope>NUCLEOTIDE SEQUENCE [LARGE SCALE GENOMIC DNA]</scope>
    <source>
        <strain evidence="2 3">LHL191014123</strain>
    </source>
</reference>
<proteinExistence type="predicted"/>
<dbReference type="Proteomes" id="UP000526184">
    <property type="component" value="Unassembled WGS sequence"/>
</dbReference>
<keyword evidence="3" id="KW-1185">Reference proteome</keyword>
<feature type="transmembrane region" description="Helical" evidence="1">
    <location>
        <begin position="129"/>
        <end position="150"/>
    </location>
</feature>
<dbReference type="EMBL" id="JABMKT010000002">
    <property type="protein sequence ID" value="NYV27364.1"/>
    <property type="molecule type" value="Genomic_DNA"/>
</dbReference>
<sequence>MFIKYLNILIISATPFIELRGAIPVSQLIGLPLIPSILVSIVGNIIPIPFAYFFSKKILLLGKDSKIFGKLFSYILNKGHKAGEKIMSKSGNGIFLALLLFVAIPVPGTGAYSAILAATLLDIDFKKSFISIFFGIIIAGLLITIFTFLVKFFV</sequence>
<dbReference type="PANTHER" id="PTHR36007:SF2">
    <property type="entry name" value="TRANSPORT PROTEIN-RELATED"/>
    <property type="match status" value="1"/>
</dbReference>